<dbReference type="InterPro" id="IPR046805">
    <property type="entry name" value="Tra1_ring"/>
</dbReference>
<reference evidence="3 4" key="1">
    <citation type="journal article" date="2018" name="Front. Microbiol.">
        <title>Prospects for Fungal Bioremediation of Acidic Radioactive Waste Sites: Characterization and Genome Sequence of Rhodotorula taiwanensis MD1149.</title>
        <authorList>
            <person name="Tkavc R."/>
            <person name="Matrosova V.Y."/>
            <person name="Grichenko O.E."/>
            <person name="Gostincar C."/>
            <person name="Volpe R.P."/>
            <person name="Klimenkova P."/>
            <person name="Gaidamakova E.K."/>
            <person name="Zhou C.E."/>
            <person name="Stewart B.J."/>
            <person name="Lyman M.G."/>
            <person name="Malfatti S.A."/>
            <person name="Rubinfeld B."/>
            <person name="Courtot M."/>
            <person name="Singh J."/>
            <person name="Dalgard C.L."/>
            <person name="Hamilton T."/>
            <person name="Frey K.G."/>
            <person name="Gunde-Cimerman N."/>
            <person name="Dugan L."/>
            <person name="Daly M.J."/>
        </authorList>
    </citation>
    <scope>NUCLEOTIDE SEQUENCE [LARGE SCALE GENOMIC DNA]</scope>
    <source>
        <strain evidence="3 4">MD1149</strain>
    </source>
</reference>
<organism evidence="3 4">
    <name type="scientific">Rhodotorula taiwanensis</name>
    <dbReference type="NCBI Taxonomy" id="741276"/>
    <lineage>
        <taxon>Eukaryota</taxon>
        <taxon>Fungi</taxon>
        <taxon>Dikarya</taxon>
        <taxon>Basidiomycota</taxon>
        <taxon>Pucciniomycotina</taxon>
        <taxon>Microbotryomycetes</taxon>
        <taxon>Sporidiobolales</taxon>
        <taxon>Sporidiobolaceae</taxon>
        <taxon>Rhodotorula</taxon>
    </lineage>
</organism>
<dbReference type="OrthoDB" id="3365172at2759"/>
<dbReference type="Pfam" id="PF02259">
    <property type="entry name" value="FAT"/>
    <property type="match status" value="1"/>
</dbReference>
<evidence type="ECO:0000313" key="4">
    <source>
        <dbReference type="Proteomes" id="UP000237144"/>
    </source>
</evidence>
<sequence>MVASLDKLALNSTIASDARVLTLDVVDVVSEWVQQGIELAKQDEGEMDVDEDSAEGSPKRLKAERGASTAPSVANGGAGMTYGVPPSLRDQARNNLVDRALALLRELIGASVRDESNIKLPFFQRSFAGDVSDETLSQLCNSVEVVSSYKPAGWHLQNVAVLRGHVEKGFSRGELRLTSSPRPFTERLLDHLPRNVGAYSADASTPGKPHIERARTTTGEELGQMTDLPAIIRLLQAWNRVEPERVGIFVPTRIRVFTRYIEKHVASATVISSVDANLRLLVSILDVLRIVPLVEESSNIDVCRFLLQMVRKWVFDKDEQFPTLKEKAGILSTMISFESRTSEASHENFLNLILNVYTDTPLARSELALPPRADLLIGLRSTCPSARSTPISRSSPGASLAIAKNPPAAFVTQLEAYNTGELLELLGVVYLGDPLATHTIRASTCETAWMCLTRIEQRLLAEFVVSMLVKDYHLRSLVRKPNVIQTLLHSATACTPTLVPTPLAIRYHARPINSWYTGIELLQETPTDARKSDSVRETAIDALSELYAELSEDDLLYGLWRRRAAYNETNAATSWEHPGQRGRARVLHESAQMTARGSSMPFSESSLSLWENHWIVTAQKLQQSVSSQRWDMLSAMVENKARRSSCSIDKPGHHAPPPHLRDAAALLAAYSANTPEDATAAKKTFAKLCGEGVQLSLRKWYYLPETVTQAHYREDQHTFQQFVELQETQQMFSSLARANAANLDARRLPSLRDDIDLWSDLIARRQHRDASSFAYRGFHETTSISNRFTHVAHRHNFERGPQHVARRGLHAAELRIQEAFLELRK</sequence>
<gene>
    <name evidence="3" type="ORF">BMF94_0993</name>
</gene>
<comment type="caution">
    <text evidence="3">The sequence shown here is derived from an EMBL/GenBank/DDBJ whole genome shotgun (WGS) entry which is preliminary data.</text>
</comment>
<feature type="region of interest" description="Disordered" evidence="1">
    <location>
        <begin position="42"/>
        <end position="79"/>
    </location>
</feature>
<dbReference type="AlphaFoldDB" id="A0A2S5BGK9"/>
<dbReference type="GO" id="GO:0005634">
    <property type="term" value="C:nucleus"/>
    <property type="evidence" value="ECO:0007669"/>
    <property type="project" value="TreeGrafter"/>
</dbReference>
<keyword evidence="4" id="KW-1185">Reference proteome</keyword>
<dbReference type="EMBL" id="PJQD01000009">
    <property type="protein sequence ID" value="POY75910.1"/>
    <property type="molecule type" value="Genomic_DNA"/>
</dbReference>
<feature type="compositionally biased region" description="Acidic residues" evidence="1">
    <location>
        <begin position="45"/>
        <end position="54"/>
    </location>
</feature>
<protein>
    <recommendedName>
        <fullName evidence="2">PIK-related kinase FAT domain-containing protein</fullName>
    </recommendedName>
</protein>
<dbReference type="GO" id="GO:0006355">
    <property type="term" value="P:regulation of DNA-templated transcription"/>
    <property type="evidence" value="ECO:0007669"/>
    <property type="project" value="TreeGrafter"/>
</dbReference>
<feature type="domain" description="PIK-related kinase FAT" evidence="2">
    <location>
        <begin position="683"/>
        <end position="796"/>
    </location>
</feature>
<dbReference type="InterPro" id="IPR003151">
    <property type="entry name" value="PIK-rel_kinase_FAT"/>
</dbReference>
<dbReference type="Proteomes" id="UP000237144">
    <property type="component" value="Unassembled WGS sequence"/>
</dbReference>
<accession>A0A2S5BGK9</accession>
<evidence type="ECO:0000259" key="2">
    <source>
        <dbReference type="Pfam" id="PF02259"/>
    </source>
</evidence>
<dbReference type="Pfam" id="PF20206">
    <property type="entry name" value="Tra1_ring"/>
    <property type="match status" value="2"/>
</dbReference>
<dbReference type="InterPro" id="IPR050517">
    <property type="entry name" value="DDR_Repair_Kinase"/>
</dbReference>
<evidence type="ECO:0000256" key="1">
    <source>
        <dbReference type="SAM" id="MobiDB-lite"/>
    </source>
</evidence>
<dbReference type="PANTHER" id="PTHR11139">
    <property type="entry name" value="ATAXIA TELANGIECTASIA MUTATED ATM -RELATED"/>
    <property type="match status" value="1"/>
</dbReference>
<dbReference type="GO" id="GO:0035267">
    <property type="term" value="C:NuA4 histone acetyltransferase complex"/>
    <property type="evidence" value="ECO:0007669"/>
    <property type="project" value="TreeGrafter"/>
</dbReference>
<dbReference type="GO" id="GO:0006281">
    <property type="term" value="P:DNA repair"/>
    <property type="evidence" value="ECO:0007669"/>
    <property type="project" value="TreeGrafter"/>
</dbReference>
<proteinExistence type="predicted"/>
<dbReference type="PANTHER" id="PTHR11139:SF1">
    <property type="entry name" value="TRANSFORMATION_TRANSCRIPTION DOMAIN-ASSOCIATED PROTEIN"/>
    <property type="match status" value="1"/>
</dbReference>
<dbReference type="STRING" id="741276.A0A2S5BGK9"/>
<name>A0A2S5BGK9_9BASI</name>
<evidence type="ECO:0000313" key="3">
    <source>
        <dbReference type="EMBL" id="POY75910.1"/>
    </source>
</evidence>
<dbReference type="GO" id="GO:0000124">
    <property type="term" value="C:SAGA complex"/>
    <property type="evidence" value="ECO:0007669"/>
    <property type="project" value="TreeGrafter"/>
</dbReference>